<dbReference type="EMBL" id="SMAE01000001">
    <property type="protein sequence ID" value="TCS91704.1"/>
    <property type="molecule type" value="Genomic_DNA"/>
</dbReference>
<reference evidence="2 3" key="1">
    <citation type="submission" date="2019-03" db="EMBL/GenBank/DDBJ databases">
        <title>Genomic Encyclopedia of Type Strains, Phase IV (KMG-IV): sequencing the most valuable type-strain genomes for metagenomic binning, comparative biology and taxonomic classification.</title>
        <authorList>
            <person name="Goeker M."/>
        </authorList>
    </citation>
    <scope>NUCLEOTIDE SEQUENCE [LARGE SCALE GENOMIC DNA]</scope>
    <source>
        <strain evidence="2 3">DSM 26752</strain>
    </source>
</reference>
<dbReference type="InterPro" id="IPR026045">
    <property type="entry name" value="Ferric-bd"/>
</dbReference>
<evidence type="ECO:0000256" key="1">
    <source>
        <dbReference type="ARBA" id="ARBA00022729"/>
    </source>
</evidence>
<dbReference type="AlphaFoldDB" id="A0A4R3KZE1"/>
<gene>
    <name evidence="2" type="ORF">EDD65_101207</name>
</gene>
<dbReference type="PANTHER" id="PTHR30006">
    <property type="entry name" value="THIAMINE-BINDING PERIPLASMIC PROTEIN-RELATED"/>
    <property type="match status" value="1"/>
</dbReference>
<organism evidence="2 3">
    <name type="scientific">Keratinibaculum paraultunense</name>
    <dbReference type="NCBI Taxonomy" id="1278232"/>
    <lineage>
        <taxon>Bacteria</taxon>
        <taxon>Bacillati</taxon>
        <taxon>Bacillota</taxon>
        <taxon>Tissierellia</taxon>
        <taxon>Tissierellales</taxon>
        <taxon>Tepidimicrobiaceae</taxon>
        <taxon>Keratinibaculum</taxon>
    </lineage>
</organism>
<dbReference type="GO" id="GO:0030975">
    <property type="term" value="F:thiamine binding"/>
    <property type="evidence" value="ECO:0007669"/>
    <property type="project" value="TreeGrafter"/>
</dbReference>
<dbReference type="GO" id="GO:0015888">
    <property type="term" value="P:thiamine transport"/>
    <property type="evidence" value="ECO:0007669"/>
    <property type="project" value="TreeGrafter"/>
</dbReference>
<sequence>MEKRIFALFMIFILSFGLVACEKNDISQKNNTTSTEVSKKTNDKPFEGTTLSVLVAYGGADTTFEKFTEETGIKVDFLSMSTGSALAKLQAEDGKTEADIWFGGGVDSYLNARDLGYLEPYKSPELSAINPQYCDKDGYFSGLALVPAGWIVNNDILEEKGLEPPKTWEDLADPKYKGEVIMADPAISGTNYAIVSGLIQAWGEEKAWDYFERLSKNIDFFAQGGGEPLEKVAAGEFAIGIVAITGGTYAVGETSPTSVIYPEDLIPWTPAPIAIFKNTKNLEAAKVFVDWYLSKHGQEILREADARIMARDDVEVPELMKELDKSKLIDFDLELMGSEREAILKKWKEIVGDK</sequence>
<dbReference type="OrthoDB" id="179400at2"/>
<accession>A0A4R3KZE1</accession>
<comment type="caution">
    <text evidence="2">The sequence shown here is derived from an EMBL/GenBank/DDBJ whole genome shotgun (WGS) entry which is preliminary data.</text>
</comment>
<dbReference type="SUPFAM" id="SSF53850">
    <property type="entry name" value="Periplasmic binding protein-like II"/>
    <property type="match status" value="1"/>
</dbReference>
<name>A0A4R3KZE1_9FIRM</name>
<dbReference type="CDD" id="cd13544">
    <property type="entry name" value="PBP2_Fbp_like_1"/>
    <property type="match status" value="1"/>
</dbReference>
<proteinExistence type="predicted"/>
<dbReference type="PIRSF" id="PIRSF002825">
    <property type="entry name" value="CfbpA"/>
    <property type="match status" value="1"/>
</dbReference>
<dbReference type="PROSITE" id="PS51257">
    <property type="entry name" value="PROKAR_LIPOPROTEIN"/>
    <property type="match status" value="1"/>
</dbReference>
<dbReference type="Gene3D" id="3.40.190.10">
    <property type="entry name" value="Periplasmic binding protein-like II"/>
    <property type="match status" value="2"/>
</dbReference>
<keyword evidence="1" id="KW-0732">Signal</keyword>
<evidence type="ECO:0000313" key="2">
    <source>
        <dbReference type="EMBL" id="TCS91704.1"/>
    </source>
</evidence>
<dbReference type="RefSeq" id="WP_132025539.1">
    <property type="nucleotide sequence ID" value="NZ_CP068564.1"/>
</dbReference>
<dbReference type="Proteomes" id="UP000294567">
    <property type="component" value="Unassembled WGS sequence"/>
</dbReference>
<dbReference type="GO" id="GO:0030976">
    <property type="term" value="F:thiamine pyrophosphate binding"/>
    <property type="evidence" value="ECO:0007669"/>
    <property type="project" value="TreeGrafter"/>
</dbReference>
<evidence type="ECO:0000313" key="3">
    <source>
        <dbReference type="Proteomes" id="UP000294567"/>
    </source>
</evidence>
<dbReference type="Pfam" id="PF13343">
    <property type="entry name" value="SBP_bac_6"/>
    <property type="match status" value="1"/>
</dbReference>
<protein>
    <submittedName>
        <fullName evidence="2">Iron(III) transport system substrate-binding protein</fullName>
    </submittedName>
</protein>
<keyword evidence="3" id="KW-1185">Reference proteome</keyword>
<dbReference type="PANTHER" id="PTHR30006:SF2">
    <property type="entry name" value="ABC TRANSPORTER SUBSTRATE-BINDING PROTEIN"/>
    <property type="match status" value="1"/>
</dbReference>
<dbReference type="GO" id="GO:0030288">
    <property type="term" value="C:outer membrane-bounded periplasmic space"/>
    <property type="evidence" value="ECO:0007669"/>
    <property type="project" value="TreeGrafter"/>
</dbReference>